<dbReference type="InterPro" id="IPR029033">
    <property type="entry name" value="His_PPase_superfam"/>
</dbReference>
<name>A0ABV0BE10_9SPHN</name>
<accession>A0ABV0BE10</accession>
<evidence type="ECO:0000313" key="3">
    <source>
        <dbReference type="Proteomes" id="UP001427805"/>
    </source>
</evidence>
<gene>
    <name evidence="2" type="ORF">TPR58_21580</name>
</gene>
<comment type="caution">
    <text evidence="2">The sequence shown here is derived from an EMBL/GenBank/DDBJ whole genome shotgun (WGS) entry which is preliminary data.</text>
</comment>
<reference evidence="2 3" key="1">
    <citation type="submission" date="2024-05" db="EMBL/GenBank/DDBJ databases">
        <title>Sphingomonas sp. HF-S3 16S ribosomal RNA gene Genome sequencing and assembly.</title>
        <authorList>
            <person name="Lee H."/>
        </authorList>
    </citation>
    <scope>NUCLEOTIDE SEQUENCE [LARGE SCALE GENOMIC DNA]</scope>
    <source>
        <strain evidence="2 3">HF-S3</strain>
    </source>
</reference>
<keyword evidence="2" id="KW-0413">Isomerase</keyword>
<organism evidence="2 3">
    <name type="scientific">Sphingomonas rustica</name>
    <dbReference type="NCBI Taxonomy" id="3103142"/>
    <lineage>
        <taxon>Bacteria</taxon>
        <taxon>Pseudomonadati</taxon>
        <taxon>Pseudomonadota</taxon>
        <taxon>Alphaproteobacteria</taxon>
        <taxon>Sphingomonadales</taxon>
        <taxon>Sphingomonadaceae</taxon>
        <taxon>Sphingomonas</taxon>
    </lineage>
</organism>
<dbReference type="GO" id="GO:0016853">
    <property type="term" value="F:isomerase activity"/>
    <property type="evidence" value="ECO:0007669"/>
    <property type="project" value="UniProtKB-KW"/>
</dbReference>
<dbReference type="Proteomes" id="UP001427805">
    <property type="component" value="Unassembled WGS sequence"/>
</dbReference>
<protein>
    <submittedName>
        <fullName evidence="2">Phosphoglycerate mutase family protein</fullName>
        <ecNumber evidence="2">5.4.-.-</ecNumber>
    </submittedName>
</protein>
<dbReference type="SUPFAM" id="SSF53254">
    <property type="entry name" value="Phosphoglycerate mutase-like"/>
    <property type="match status" value="1"/>
</dbReference>
<feature type="signal peptide" evidence="1">
    <location>
        <begin position="1"/>
        <end position="20"/>
    </location>
</feature>
<sequence>MRIWAVIVAAVLALAGPGMAVTGPESAPVYVMRHLDTPEGQRDPDLTERGQKGRRALAEWFQGKPLSVIYVSNFRRTRQTISALNGERQIRLRLYDPADTPALVARVKAETGPVLIVGHSNTVPDIVEQLGGERPAALTHPDFGDVWTIDGRTTRRDRLTY</sequence>
<dbReference type="Gene3D" id="3.40.50.1240">
    <property type="entry name" value="Phosphoglycerate mutase-like"/>
    <property type="match status" value="1"/>
</dbReference>
<evidence type="ECO:0000313" key="2">
    <source>
        <dbReference type="EMBL" id="MEN3749778.1"/>
    </source>
</evidence>
<keyword evidence="1" id="KW-0732">Signal</keyword>
<dbReference type="RefSeq" id="WP_346248829.1">
    <property type="nucleotide sequence ID" value="NZ_JBDIZK010000017.1"/>
</dbReference>
<feature type="chain" id="PRO_5045294817" evidence="1">
    <location>
        <begin position="21"/>
        <end position="161"/>
    </location>
</feature>
<keyword evidence="3" id="KW-1185">Reference proteome</keyword>
<dbReference type="CDD" id="cd07067">
    <property type="entry name" value="HP_PGM_like"/>
    <property type="match status" value="1"/>
</dbReference>
<proteinExistence type="predicted"/>
<dbReference type="EMBL" id="JBDIZK010000017">
    <property type="protein sequence ID" value="MEN3749778.1"/>
    <property type="molecule type" value="Genomic_DNA"/>
</dbReference>
<dbReference type="Pfam" id="PF00300">
    <property type="entry name" value="His_Phos_1"/>
    <property type="match status" value="1"/>
</dbReference>
<dbReference type="EC" id="5.4.-.-" evidence="2"/>
<dbReference type="InterPro" id="IPR013078">
    <property type="entry name" value="His_Pase_superF_clade-1"/>
</dbReference>
<evidence type="ECO:0000256" key="1">
    <source>
        <dbReference type="SAM" id="SignalP"/>
    </source>
</evidence>